<dbReference type="AlphaFoldDB" id="A0A3G9G4T1"/>
<feature type="transmembrane region" description="Helical" evidence="1">
    <location>
        <begin position="205"/>
        <end position="229"/>
    </location>
</feature>
<protein>
    <recommendedName>
        <fullName evidence="4">ABC-2 type transport system permease protein</fullName>
    </recommendedName>
</protein>
<organism evidence="2 3">
    <name type="scientific">Asticcacaulis excentricus</name>
    <dbReference type="NCBI Taxonomy" id="78587"/>
    <lineage>
        <taxon>Bacteria</taxon>
        <taxon>Pseudomonadati</taxon>
        <taxon>Pseudomonadota</taxon>
        <taxon>Alphaproteobacteria</taxon>
        <taxon>Caulobacterales</taxon>
        <taxon>Caulobacteraceae</taxon>
        <taxon>Asticcacaulis</taxon>
    </lineage>
</organism>
<evidence type="ECO:0000256" key="1">
    <source>
        <dbReference type="SAM" id="Phobius"/>
    </source>
</evidence>
<feature type="transmembrane region" description="Helical" evidence="1">
    <location>
        <begin position="178"/>
        <end position="199"/>
    </location>
</feature>
<dbReference type="GO" id="GO:0005886">
    <property type="term" value="C:plasma membrane"/>
    <property type="evidence" value="ECO:0007669"/>
    <property type="project" value="UniProtKB-SubCell"/>
</dbReference>
<reference evidence="3" key="2">
    <citation type="journal article" date="2017" name="Plant Physiol. Biochem.">
        <title>Differential oxidative and antioxidative response of duckweed Lemna minor toward plant growth promoting/inhibiting bacteria.</title>
        <authorList>
            <person name="Ishizawa H."/>
            <person name="Kuroda M."/>
            <person name="Morikawa M."/>
            <person name="Ike M."/>
        </authorList>
    </citation>
    <scope>NUCLEOTIDE SEQUENCE [LARGE SCALE GENOMIC DNA]</scope>
    <source>
        <strain evidence="3">M6</strain>
    </source>
</reference>
<keyword evidence="1" id="KW-0812">Transmembrane</keyword>
<feature type="transmembrane region" description="Helical" evidence="1">
    <location>
        <begin position="449"/>
        <end position="469"/>
    </location>
</feature>
<feature type="transmembrane region" description="Helical" evidence="1">
    <location>
        <begin position="128"/>
        <end position="151"/>
    </location>
</feature>
<reference evidence="3" key="1">
    <citation type="journal article" date="2017" name="Biotechnol. Biofuels">
        <title>Evaluation of environmental bacterial communities as a factor affecting the growth of duckweed Lemna minor.</title>
        <authorList>
            <person name="Ishizawa H."/>
            <person name="Kuroda M."/>
            <person name="Morikawa M."/>
            <person name="Ike M."/>
        </authorList>
    </citation>
    <scope>NUCLEOTIDE SEQUENCE [LARGE SCALE GENOMIC DNA]</scope>
    <source>
        <strain evidence="3">M6</strain>
    </source>
</reference>
<proteinExistence type="predicted"/>
<dbReference type="GO" id="GO:0140359">
    <property type="term" value="F:ABC-type transporter activity"/>
    <property type="evidence" value="ECO:0007669"/>
    <property type="project" value="InterPro"/>
</dbReference>
<evidence type="ECO:0008006" key="4">
    <source>
        <dbReference type="Google" id="ProtNLM"/>
    </source>
</evidence>
<keyword evidence="1" id="KW-0472">Membrane</keyword>
<dbReference type="Pfam" id="PF12040">
    <property type="entry name" value="DUF3526"/>
    <property type="match status" value="1"/>
</dbReference>
<evidence type="ECO:0000313" key="2">
    <source>
        <dbReference type="EMBL" id="BBF79964.1"/>
    </source>
</evidence>
<evidence type="ECO:0000313" key="3">
    <source>
        <dbReference type="Proteomes" id="UP000278756"/>
    </source>
</evidence>
<keyword evidence="1" id="KW-1133">Transmembrane helix</keyword>
<sequence length="476" mass="53192">MSRVLTIALSEGRALLRNRTAVISAALFLLLSLMAILNAWDQFRYAQGLRQTYQSEANQTFDAQPDRHPHRMVHYGHFVFRPLNPMAAFDPGVDAFTGQMLYLEGHRQNSANFSDTRQNTSLVRFGQLTPAFCLQVLAPLLLIFLGFGVIARERENGTLVLCLTQGVTGPQMFWGKTLCLAVVAGLILLPALVSLAWLATQAMLGWGLTLAILTGYVLYLLIWTIGIVLVSRYARRGREALLGLIALWAFFCVFVPRIAPDLIAHARPLLTQMETDIRIHKELKAMGDSHNPDDPYFNAFRQKVLKSYGVSRVEDLPVNYKGLLALEGERMTSALFKAYADRNFGQQHAQTRLMDGVGLLAPVLAVQRVSMSGAGTDLSAYQAFLEQGEAYRFGLVQHLNQLQATALTYADDTNKARENRISHDHWTDYPDFVFRPPAMAERLERLSPALGVLALWCGVLLGLGQWSALRLERLMK</sequence>
<dbReference type="PANTHER" id="PTHR43471">
    <property type="entry name" value="ABC TRANSPORTER PERMEASE"/>
    <property type="match status" value="1"/>
</dbReference>
<name>A0A3G9G4T1_9CAUL</name>
<dbReference type="EMBL" id="AP018827">
    <property type="protein sequence ID" value="BBF79964.1"/>
    <property type="molecule type" value="Genomic_DNA"/>
</dbReference>
<gene>
    <name evidence="2" type="ORF">EM6_0541</name>
</gene>
<feature type="transmembrane region" description="Helical" evidence="1">
    <location>
        <begin position="21"/>
        <end position="40"/>
    </location>
</feature>
<feature type="transmembrane region" description="Helical" evidence="1">
    <location>
        <begin position="241"/>
        <end position="259"/>
    </location>
</feature>
<dbReference type="Pfam" id="PF12679">
    <property type="entry name" value="ABC2_membrane_2"/>
    <property type="match status" value="1"/>
</dbReference>
<accession>A0A3G9G4T1</accession>
<dbReference type="OrthoDB" id="184009at2"/>
<dbReference type="Proteomes" id="UP000278756">
    <property type="component" value="Chromosome 1"/>
</dbReference>
<dbReference type="PANTHER" id="PTHR43471:SF1">
    <property type="entry name" value="ABC TRANSPORTER PERMEASE PROTEIN NOSY-RELATED"/>
    <property type="match status" value="1"/>
</dbReference>
<dbReference type="InterPro" id="IPR021913">
    <property type="entry name" value="DUF3526"/>
</dbReference>
<dbReference type="RefSeq" id="WP_126420147.1">
    <property type="nucleotide sequence ID" value="NZ_AP018827.1"/>
</dbReference>